<dbReference type="EMBL" id="LR796501">
    <property type="protein sequence ID" value="CAB4148947.1"/>
    <property type="molecule type" value="Genomic_DNA"/>
</dbReference>
<organism evidence="1">
    <name type="scientific">uncultured Caudovirales phage</name>
    <dbReference type="NCBI Taxonomy" id="2100421"/>
    <lineage>
        <taxon>Viruses</taxon>
        <taxon>Duplodnaviria</taxon>
        <taxon>Heunggongvirae</taxon>
        <taxon>Uroviricota</taxon>
        <taxon>Caudoviricetes</taxon>
        <taxon>Peduoviridae</taxon>
        <taxon>Maltschvirus</taxon>
        <taxon>Maltschvirus maltsch</taxon>
    </lineage>
</organism>
<proteinExistence type="predicted"/>
<accession>A0A6J5MSW5</accession>
<gene>
    <name evidence="1" type="ORF">UFOVP533_35</name>
</gene>
<protein>
    <submittedName>
        <fullName evidence="1">Uncharacterized protein</fullName>
    </submittedName>
</protein>
<name>A0A6J5MSW5_9CAUD</name>
<reference evidence="1" key="1">
    <citation type="submission" date="2020-04" db="EMBL/GenBank/DDBJ databases">
        <authorList>
            <person name="Chiriac C."/>
            <person name="Salcher M."/>
            <person name="Ghai R."/>
            <person name="Kavagutti S V."/>
        </authorList>
    </citation>
    <scope>NUCLEOTIDE SEQUENCE</scope>
</reference>
<evidence type="ECO:0000313" key="1">
    <source>
        <dbReference type="EMBL" id="CAB4148947.1"/>
    </source>
</evidence>
<sequence length="65" mass="7541">MSNKKQSSIEWLEWQINLGLSERGLISAFKEAKAMHKEEIKDAVDSCGYQDESEYYYNETFGGEK</sequence>